<evidence type="ECO:0000256" key="3">
    <source>
        <dbReference type="ARBA" id="ARBA00022801"/>
    </source>
</evidence>
<reference evidence="7" key="1">
    <citation type="submission" date="2018-05" db="EMBL/GenBank/DDBJ databases">
        <authorList>
            <person name="Lanie J.A."/>
            <person name="Ng W.-L."/>
            <person name="Kazmierczak K.M."/>
            <person name="Andrzejewski T.M."/>
            <person name="Davidsen T.M."/>
            <person name="Wayne K.J."/>
            <person name="Tettelin H."/>
            <person name="Glass J.I."/>
            <person name="Rusch D."/>
            <person name="Podicherti R."/>
            <person name="Tsui H.-C.T."/>
            <person name="Winkler M.E."/>
        </authorList>
    </citation>
    <scope>NUCLEOTIDE SEQUENCE</scope>
</reference>
<keyword evidence="4" id="KW-0106">Calcium</keyword>
<dbReference type="InterPro" id="IPR050738">
    <property type="entry name" value="Sulfatase"/>
</dbReference>
<dbReference type="PANTHER" id="PTHR42693:SF53">
    <property type="entry name" value="ENDO-4-O-SULFATASE"/>
    <property type="match status" value="1"/>
</dbReference>
<dbReference type="GO" id="GO:0046872">
    <property type="term" value="F:metal ion binding"/>
    <property type="evidence" value="ECO:0007669"/>
    <property type="project" value="UniProtKB-KW"/>
</dbReference>
<dbReference type="PANTHER" id="PTHR42693">
    <property type="entry name" value="ARYLSULFATASE FAMILY MEMBER"/>
    <property type="match status" value="1"/>
</dbReference>
<protein>
    <recommendedName>
        <fullName evidence="6">Sulfatase N-terminal domain-containing protein</fullName>
    </recommendedName>
</protein>
<evidence type="ECO:0000256" key="4">
    <source>
        <dbReference type="ARBA" id="ARBA00022837"/>
    </source>
</evidence>
<dbReference type="EMBL" id="UINC01007721">
    <property type="protein sequence ID" value="SVA34765.1"/>
    <property type="molecule type" value="Genomic_DNA"/>
</dbReference>
<proteinExistence type="inferred from homology"/>
<dbReference type="AlphaFoldDB" id="A0A381V327"/>
<dbReference type="InterPro" id="IPR017850">
    <property type="entry name" value="Alkaline_phosphatase_core_sf"/>
</dbReference>
<organism evidence="7">
    <name type="scientific">marine metagenome</name>
    <dbReference type="NCBI Taxonomy" id="408172"/>
    <lineage>
        <taxon>unclassified sequences</taxon>
        <taxon>metagenomes</taxon>
        <taxon>ecological metagenomes</taxon>
    </lineage>
</organism>
<evidence type="ECO:0000256" key="1">
    <source>
        <dbReference type="ARBA" id="ARBA00008779"/>
    </source>
</evidence>
<sequence length="428" mass="48239">MPLISAPRPNILFIYTDDQSSRTVGCYEDAFDFVKTPNIDALAKTGVRFSRAYIGSWCMPSRATMLTGHHQHGVESMRMEGKYPGSAYDPKQCRFWPSVFRQHGYVTAQIGKWHTGVDGGFGRDWDYQIIWNRPKYVKNSPNYYHDQLTEFNGGEPKLIKGYTTDNYTKWAVEFINGKGRDEKKPWYLWLCYGAVHGPFTPADRHKGDYKTAKPPVPKDVYPPRSGKPKYVQKMEHWEPKNGEPVEKKVRELGPVGMRDIPGKPLREWIKQYHEGVLAIDEGVGRVLKALKDSGQDENTLVVFTSDQGFGWGQHGFKSKVAPYHATVGAPLIIRPPLSKSKKTAGRVVKEPVSGVDLPPTFFAQAGLPLPWKMHGEDLSPLLEDPQSKRTNPAMLVHTGKIYGSATAKIPLADDPKLYHGPGIPWYVM</sequence>
<dbReference type="Gene3D" id="3.40.720.10">
    <property type="entry name" value="Alkaline Phosphatase, subunit A"/>
    <property type="match status" value="1"/>
</dbReference>
<name>A0A381V327_9ZZZZ</name>
<evidence type="ECO:0000256" key="5">
    <source>
        <dbReference type="SAM" id="MobiDB-lite"/>
    </source>
</evidence>
<accession>A0A381V327</accession>
<evidence type="ECO:0000259" key="6">
    <source>
        <dbReference type="Pfam" id="PF00884"/>
    </source>
</evidence>
<dbReference type="InterPro" id="IPR000917">
    <property type="entry name" value="Sulfatase_N"/>
</dbReference>
<evidence type="ECO:0000313" key="7">
    <source>
        <dbReference type="EMBL" id="SVA34765.1"/>
    </source>
</evidence>
<evidence type="ECO:0000256" key="2">
    <source>
        <dbReference type="ARBA" id="ARBA00022723"/>
    </source>
</evidence>
<keyword evidence="2" id="KW-0479">Metal-binding</keyword>
<dbReference type="GO" id="GO:0004065">
    <property type="term" value="F:arylsulfatase activity"/>
    <property type="evidence" value="ECO:0007669"/>
    <property type="project" value="TreeGrafter"/>
</dbReference>
<gene>
    <name evidence="7" type="ORF">METZ01_LOCUS87619</name>
</gene>
<dbReference type="PROSITE" id="PS00149">
    <property type="entry name" value="SULFATASE_2"/>
    <property type="match status" value="1"/>
</dbReference>
<dbReference type="Pfam" id="PF00884">
    <property type="entry name" value="Sulfatase"/>
    <property type="match status" value="1"/>
</dbReference>
<feature type="domain" description="Sulfatase N-terminal" evidence="6">
    <location>
        <begin position="9"/>
        <end position="366"/>
    </location>
</feature>
<comment type="similarity">
    <text evidence="1">Belongs to the sulfatase family.</text>
</comment>
<feature type="non-terminal residue" evidence="7">
    <location>
        <position position="428"/>
    </location>
</feature>
<dbReference type="SUPFAM" id="SSF53649">
    <property type="entry name" value="Alkaline phosphatase-like"/>
    <property type="match status" value="1"/>
</dbReference>
<feature type="region of interest" description="Disordered" evidence="5">
    <location>
        <begin position="205"/>
        <end position="225"/>
    </location>
</feature>
<dbReference type="InterPro" id="IPR024607">
    <property type="entry name" value="Sulfatase_CS"/>
</dbReference>
<keyword evidence="3" id="KW-0378">Hydrolase</keyword>